<accession>A0ABT6G1H4</accession>
<reference evidence="11 12" key="1">
    <citation type="submission" date="2023-03" db="EMBL/GenBank/DDBJ databases">
        <title>Strain YYF002 represents a novel species in the genus Winogradskyella isolated from seawater.</title>
        <authorList>
            <person name="Fu Z.-Y."/>
        </authorList>
    </citation>
    <scope>NUCLEOTIDE SEQUENCE [LARGE SCALE GENOMIC DNA]</scope>
    <source>
        <strain evidence="11 12">YYF002</strain>
    </source>
</reference>
<feature type="region of interest" description="Disordered" evidence="8">
    <location>
        <begin position="769"/>
        <end position="799"/>
    </location>
</feature>
<feature type="transmembrane region" description="Helical" evidence="9">
    <location>
        <begin position="34"/>
        <end position="55"/>
    </location>
</feature>
<dbReference type="CDD" id="cd07341">
    <property type="entry name" value="M56_BlaR1_MecR1_like"/>
    <property type="match status" value="1"/>
</dbReference>
<comment type="caution">
    <text evidence="11">The sequence shown here is derived from an EMBL/GenBank/DDBJ whole genome shotgun (WGS) entry which is preliminary data.</text>
</comment>
<keyword evidence="12" id="KW-1185">Reference proteome</keyword>
<evidence type="ECO:0000256" key="7">
    <source>
        <dbReference type="RuleBase" id="RU003879"/>
    </source>
</evidence>
<evidence type="ECO:0000256" key="9">
    <source>
        <dbReference type="SAM" id="Phobius"/>
    </source>
</evidence>
<proteinExistence type="inferred from homology"/>
<dbReference type="Pfam" id="PF05569">
    <property type="entry name" value="Peptidase_M56"/>
    <property type="match status" value="1"/>
</dbReference>
<dbReference type="RefSeq" id="WP_278005338.1">
    <property type="nucleotide sequence ID" value="NZ_JARSBN010000004.1"/>
</dbReference>
<evidence type="ECO:0000256" key="2">
    <source>
        <dbReference type="ARBA" id="ARBA00005811"/>
    </source>
</evidence>
<evidence type="ECO:0000256" key="1">
    <source>
        <dbReference type="ARBA" id="ARBA00004162"/>
    </source>
</evidence>
<gene>
    <name evidence="11" type="ORF">P7122_08370</name>
</gene>
<dbReference type="InterPro" id="IPR008756">
    <property type="entry name" value="Peptidase_M56"/>
</dbReference>
<keyword evidence="7" id="KW-0813">Transport</keyword>
<dbReference type="InterPro" id="IPR003400">
    <property type="entry name" value="ExbD"/>
</dbReference>
<keyword evidence="6 9" id="KW-0472">Membrane</keyword>
<feature type="transmembrane region" description="Helical" evidence="9">
    <location>
        <begin position="265"/>
        <end position="284"/>
    </location>
</feature>
<evidence type="ECO:0000256" key="5">
    <source>
        <dbReference type="ARBA" id="ARBA00022989"/>
    </source>
</evidence>
<protein>
    <submittedName>
        <fullName evidence="11">M56 family metallopeptidase</fullName>
    </submittedName>
</protein>
<evidence type="ECO:0000256" key="6">
    <source>
        <dbReference type="ARBA" id="ARBA00023136"/>
    </source>
</evidence>
<evidence type="ECO:0000256" key="3">
    <source>
        <dbReference type="ARBA" id="ARBA00022475"/>
    </source>
</evidence>
<organism evidence="11 12">
    <name type="scientific">Winogradskyella marincola</name>
    <dbReference type="NCBI Taxonomy" id="3037795"/>
    <lineage>
        <taxon>Bacteria</taxon>
        <taxon>Pseudomonadati</taxon>
        <taxon>Bacteroidota</taxon>
        <taxon>Flavobacteriia</taxon>
        <taxon>Flavobacteriales</taxon>
        <taxon>Flavobacteriaceae</taxon>
        <taxon>Winogradskyella</taxon>
    </lineage>
</organism>
<evidence type="ECO:0000313" key="11">
    <source>
        <dbReference type="EMBL" id="MDG4715883.1"/>
    </source>
</evidence>
<feature type="transmembrane region" description="Helical" evidence="9">
    <location>
        <begin position="90"/>
        <end position="109"/>
    </location>
</feature>
<evidence type="ECO:0000256" key="4">
    <source>
        <dbReference type="ARBA" id="ARBA00022692"/>
    </source>
</evidence>
<dbReference type="PANTHER" id="PTHR34978:SF3">
    <property type="entry name" value="SLR0241 PROTEIN"/>
    <property type="match status" value="1"/>
</dbReference>
<comment type="similarity">
    <text evidence="2 7">Belongs to the ExbD/TolR family.</text>
</comment>
<keyword evidence="3" id="KW-1003">Cell membrane</keyword>
<sequence>MELFLLKFSACLLVFWLTYVLLLEKQQMHHFKRFYLLGSFAMALIIPQLTIIEYIEPIVQNFEITTAFIPIEAEVTPQPIETSPVLTLEIILWSIYILGATLFAIRFAVNLFRLYRQIATNDKQRNRNFIYVLLKAYRIPHSFFKYIFVNQQQFENNQIPKEVRLHEETHAKQWHSLDILLLELLQIVFWFHPLVYILKHHIKLNHEFLADDAVLQQGITTKSYQNILLQFSSNTHNHQLASAINYSSFKKRFTVMKTQTSKTRIWLSTLLVLPVLAILFYSFAEREYVEKEQTENLTTEVNSFLVFVEKNGNTLELRCESGCRWSHLVLEPNSEPYIINDFGFSEGNTLDTDKFAFSIEPNQSGVLLNGLKGTAWVNLAFSLPKNQKQAVNQLGMTNEKVPNLEQISDDLQKRAEENYYKNQFFVVKDKQGRKVSKRFFELDYNNKIKWVYANEIPYHRIDVTEAHFEEAKNSKNYIIKVDGNYISKDDLKKYKASDFITFSYTPISKLAEMKEQSVLNLVTTDAYNLFVRLMISHYTEVFANYENEMALPENKRKTDIKELVSTYEFLDYNYKKFTSEILKQNQLIPPTPLSEDIIKQVHQSYLDIPNLYIDKDNNLFLNNKSTSLKTIQKDFNEITNYKKAELILKANGRRIHNDFINQIMVAIGDNLTNIEVSNGQAVIYNPNFKNKEVNQQKPVMWILVNRKGQLLVDDEVGTLESIKKKLKKLSKTKNSKGTVAIQFDSEAPEKTVNEVKSIVQKSGFEVFTIDTNQIPPPPPPPPAPEPPKKTSKGGPNANGVYQTNKIEPIEIYIDSDNNIQLNGKSIKEDAINNQVAKLNKHLSTEDHRKYVMASIAIEKNKSADLAKSIQTKLKEVNVFCGSISYLENVSKSNLPKKSLNLYSGLTVEEAKAKEKKIFSTSGDSKKKTDNTNDNSPWKVKVSTASYEYTDDNGKSTGKIDLFSDRTTQYPIINGKQIKGGDISLTKEKLKNLKITLKENKITSFKIQFPNNLIHINKGNTLNDKVKSYINHIEPNYVVTLFDIYDKNGKELPPILITVTN</sequence>
<evidence type="ECO:0000259" key="10">
    <source>
        <dbReference type="Pfam" id="PF05569"/>
    </source>
</evidence>
<evidence type="ECO:0000313" key="12">
    <source>
        <dbReference type="Proteomes" id="UP001529085"/>
    </source>
</evidence>
<feature type="domain" description="Peptidase M56" evidence="10">
    <location>
        <begin position="163"/>
        <end position="252"/>
    </location>
</feature>
<dbReference type="EMBL" id="JARSBN010000004">
    <property type="protein sequence ID" value="MDG4715883.1"/>
    <property type="molecule type" value="Genomic_DNA"/>
</dbReference>
<keyword evidence="5 9" id="KW-1133">Transmembrane helix</keyword>
<dbReference type="Pfam" id="PF02472">
    <property type="entry name" value="ExbD"/>
    <property type="match status" value="1"/>
</dbReference>
<dbReference type="InterPro" id="IPR052173">
    <property type="entry name" value="Beta-lactam_resp_regulator"/>
</dbReference>
<dbReference type="Proteomes" id="UP001529085">
    <property type="component" value="Unassembled WGS sequence"/>
</dbReference>
<feature type="compositionally biased region" description="Pro residues" evidence="8">
    <location>
        <begin position="774"/>
        <end position="785"/>
    </location>
</feature>
<keyword evidence="7" id="KW-0653">Protein transport</keyword>
<dbReference type="PANTHER" id="PTHR34978">
    <property type="entry name" value="POSSIBLE SENSOR-TRANSDUCER PROTEIN BLAR"/>
    <property type="match status" value="1"/>
</dbReference>
<keyword evidence="4 7" id="KW-0812">Transmembrane</keyword>
<feature type="transmembrane region" description="Helical" evidence="9">
    <location>
        <begin position="6"/>
        <end position="22"/>
    </location>
</feature>
<comment type="subcellular location">
    <subcellularLocation>
        <location evidence="1">Cell membrane</location>
        <topology evidence="1">Single-pass membrane protein</topology>
    </subcellularLocation>
    <subcellularLocation>
        <location evidence="7">Cell membrane</location>
        <topology evidence="7">Single-pass type II membrane protein</topology>
    </subcellularLocation>
</comment>
<evidence type="ECO:0000256" key="8">
    <source>
        <dbReference type="SAM" id="MobiDB-lite"/>
    </source>
</evidence>
<name>A0ABT6G1H4_9FLAO</name>